<keyword evidence="3" id="KW-0547">Nucleotide-binding</keyword>
<comment type="caution">
    <text evidence="7">The sequence shown here is derived from an EMBL/GenBank/DDBJ whole genome shotgun (WGS) entry which is preliminary data.</text>
</comment>
<dbReference type="Proteomes" id="UP000178710">
    <property type="component" value="Unassembled WGS sequence"/>
</dbReference>
<dbReference type="FunFam" id="3.40.50.300:FF:000011">
    <property type="entry name" value="Putative ABC transporter ATP-binding component"/>
    <property type="match status" value="1"/>
</dbReference>
<keyword evidence="5" id="KW-0175">Coiled coil</keyword>
<feature type="domain" description="ABC transporter" evidence="6">
    <location>
        <begin position="329"/>
        <end position="514"/>
    </location>
</feature>
<dbReference type="PANTHER" id="PTHR19211">
    <property type="entry name" value="ATP-BINDING TRANSPORT PROTEIN-RELATED"/>
    <property type="match status" value="1"/>
</dbReference>
<accession>A0A1G2KML7</accession>
<dbReference type="GO" id="GO:0016020">
    <property type="term" value="C:membrane"/>
    <property type="evidence" value="ECO:0007669"/>
    <property type="project" value="InterPro"/>
</dbReference>
<dbReference type="Gene3D" id="3.40.50.300">
    <property type="entry name" value="P-loop containing nucleotide triphosphate hydrolases"/>
    <property type="match status" value="2"/>
</dbReference>
<dbReference type="InterPro" id="IPR017871">
    <property type="entry name" value="ABC_transporter-like_CS"/>
</dbReference>
<keyword evidence="1" id="KW-0813">Transport</keyword>
<feature type="domain" description="ABC transporter" evidence="6">
    <location>
        <begin position="8"/>
        <end position="256"/>
    </location>
</feature>
<dbReference type="PROSITE" id="PS00211">
    <property type="entry name" value="ABC_TRANSPORTER_1"/>
    <property type="match status" value="1"/>
</dbReference>
<dbReference type="SUPFAM" id="SSF52540">
    <property type="entry name" value="P-loop containing nucleoside triphosphate hydrolases"/>
    <property type="match status" value="2"/>
</dbReference>
<keyword evidence="2" id="KW-0677">Repeat</keyword>
<evidence type="ECO:0000256" key="5">
    <source>
        <dbReference type="SAM" id="Coils"/>
    </source>
</evidence>
<evidence type="ECO:0000256" key="1">
    <source>
        <dbReference type="ARBA" id="ARBA00022448"/>
    </source>
</evidence>
<dbReference type="EMBL" id="MHQK01000051">
    <property type="protein sequence ID" value="OHA00678.1"/>
    <property type="molecule type" value="Genomic_DNA"/>
</dbReference>
<sequence>MPRGDLIVRFEDVSFGYGYKMPILSEVNFSLRRGAKITLMGQNGAGKSTIFGLITGSIKPESGKIHFSHGLTISTARQMILRGEMTLTIREFFEAHLNGASFASPPHKATSFAEVASATKAESAGKPEGRGKIYDIDPRIDTVLEVVNLKAEHGRVIKSFSGGQQARLLLASALIQDPDLLLLDEPTNNLDAEGVAHLRQFLVDYKKTCVVISHDAEFLNAFTEGVLYLDNHTHIVEQYVGNYSDVVKDITIRIEKENRKNAQLAKEIQENKEKANYFAMKGGQMRLVAKKMREKVEKYEEEKVAVRKEDKTIRPFIIPAQQDLVGEIVNISSVLVIRRHKPVTKKIAISLRKKQHLLLTGPNGIGKSTFLRSLVEKTSKGAVISAGVSVGYYSQDFSTLDFESTAFDALLSVMREPDEERLRSVAASFLITGDIIHNKIGNLSEGQKGLASFARLVLQEPGLLILDEPTNHMNFRHIPVIAAALNKYEGAMILISHVPEFVKQIRIDDILDLGK</sequence>
<proteinExistence type="predicted"/>
<protein>
    <recommendedName>
        <fullName evidence="6">ABC transporter domain-containing protein</fullName>
    </recommendedName>
</protein>
<evidence type="ECO:0000313" key="7">
    <source>
        <dbReference type="EMBL" id="OHA00678.1"/>
    </source>
</evidence>
<evidence type="ECO:0000256" key="4">
    <source>
        <dbReference type="ARBA" id="ARBA00022840"/>
    </source>
</evidence>
<dbReference type="GO" id="GO:0016887">
    <property type="term" value="F:ATP hydrolysis activity"/>
    <property type="evidence" value="ECO:0007669"/>
    <property type="project" value="InterPro"/>
</dbReference>
<dbReference type="InterPro" id="IPR027417">
    <property type="entry name" value="P-loop_NTPase"/>
</dbReference>
<dbReference type="PROSITE" id="PS50893">
    <property type="entry name" value="ABC_TRANSPORTER_2"/>
    <property type="match status" value="2"/>
</dbReference>
<evidence type="ECO:0000259" key="6">
    <source>
        <dbReference type="PROSITE" id="PS50893"/>
    </source>
</evidence>
<dbReference type="Pfam" id="PF00005">
    <property type="entry name" value="ABC_tran"/>
    <property type="match status" value="2"/>
</dbReference>
<dbReference type="InterPro" id="IPR015856">
    <property type="entry name" value="ABC_transpr_CbiO/EcfA_su"/>
</dbReference>
<dbReference type="InterPro" id="IPR003593">
    <property type="entry name" value="AAA+_ATPase"/>
</dbReference>
<name>A0A1G2KML7_9BACT</name>
<dbReference type="GO" id="GO:0005524">
    <property type="term" value="F:ATP binding"/>
    <property type="evidence" value="ECO:0007669"/>
    <property type="project" value="UniProtKB-KW"/>
</dbReference>
<dbReference type="GO" id="GO:0055085">
    <property type="term" value="P:transmembrane transport"/>
    <property type="evidence" value="ECO:0007669"/>
    <property type="project" value="InterPro"/>
</dbReference>
<dbReference type="SMART" id="SM00382">
    <property type="entry name" value="AAA"/>
    <property type="match status" value="2"/>
</dbReference>
<dbReference type="PANTHER" id="PTHR19211:SF95">
    <property type="entry name" value="ABC TRANSPORTER F FAMILY MEMBER 2"/>
    <property type="match status" value="1"/>
</dbReference>
<feature type="coiled-coil region" evidence="5">
    <location>
        <begin position="247"/>
        <end position="309"/>
    </location>
</feature>
<gene>
    <name evidence="7" type="ORF">A3C12_02755</name>
</gene>
<dbReference type="InterPro" id="IPR050611">
    <property type="entry name" value="ABCF"/>
</dbReference>
<evidence type="ECO:0000313" key="8">
    <source>
        <dbReference type="Proteomes" id="UP000178710"/>
    </source>
</evidence>
<dbReference type="CDD" id="cd03225">
    <property type="entry name" value="ABC_cobalt_CbiO_domain1"/>
    <property type="match status" value="1"/>
</dbReference>
<organism evidence="7 8">
    <name type="scientific">Candidatus Sungbacteria bacterium RIFCSPHIGHO2_02_FULL_49_20</name>
    <dbReference type="NCBI Taxonomy" id="1802272"/>
    <lineage>
        <taxon>Bacteria</taxon>
        <taxon>Candidatus Sungiibacteriota</taxon>
    </lineage>
</organism>
<dbReference type="AlphaFoldDB" id="A0A1G2KML7"/>
<dbReference type="InterPro" id="IPR003439">
    <property type="entry name" value="ABC_transporter-like_ATP-bd"/>
</dbReference>
<keyword evidence="4" id="KW-0067">ATP-binding</keyword>
<evidence type="ECO:0000256" key="3">
    <source>
        <dbReference type="ARBA" id="ARBA00022741"/>
    </source>
</evidence>
<evidence type="ECO:0000256" key="2">
    <source>
        <dbReference type="ARBA" id="ARBA00022737"/>
    </source>
</evidence>
<reference evidence="7 8" key="1">
    <citation type="journal article" date="2016" name="Nat. Commun.">
        <title>Thousands of microbial genomes shed light on interconnected biogeochemical processes in an aquifer system.</title>
        <authorList>
            <person name="Anantharaman K."/>
            <person name="Brown C.T."/>
            <person name="Hug L.A."/>
            <person name="Sharon I."/>
            <person name="Castelle C.J."/>
            <person name="Probst A.J."/>
            <person name="Thomas B.C."/>
            <person name="Singh A."/>
            <person name="Wilkins M.J."/>
            <person name="Karaoz U."/>
            <person name="Brodie E.L."/>
            <person name="Williams K.H."/>
            <person name="Hubbard S.S."/>
            <person name="Banfield J.F."/>
        </authorList>
    </citation>
    <scope>NUCLEOTIDE SEQUENCE [LARGE SCALE GENOMIC DNA]</scope>
</reference>